<dbReference type="PROSITE" id="PS50932">
    <property type="entry name" value="HTH_LACI_2"/>
    <property type="match status" value="1"/>
</dbReference>
<dbReference type="InterPro" id="IPR028082">
    <property type="entry name" value="Peripla_BP_I"/>
</dbReference>
<accession>A0A087C1J4</accession>
<evidence type="ECO:0000313" key="5">
    <source>
        <dbReference type="EMBL" id="KFI77144.1"/>
    </source>
</evidence>
<name>A0A087C1J4_9BIFI</name>
<dbReference type="OrthoDB" id="252678at2"/>
<dbReference type="GeneID" id="93094916"/>
<dbReference type="Proteomes" id="UP000029082">
    <property type="component" value="Unassembled WGS sequence"/>
</dbReference>
<keyword evidence="6" id="KW-1185">Reference proteome</keyword>
<keyword evidence="1" id="KW-0805">Transcription regulation</keyword>
<dbReference type="RefSeq" id="WP_081882865.1">
    <property type="nucleotide sequence ID" value="NZ_JDUO01000013.1"/>
</dbReference>
<dbReference type="SMART" id="SM00354">
    <property type="entry name" value="HTH_LACI"/>
    <property type="match status" value="1"/>
</dbReference>
<dbReference type="STRING" id="1437603.GCA_000771525_00375"/>
<dbReference type="EMBL" id="JGZE01000009">
    <property type="protein sequence ID" value="KFI77144.1"/>
    <property type="molecule type" value="Genomic_DNA"/>
</dbReference>
<keyword evidence="3" id="KW-0804">Transcription</keyword>
<sequence length="341" mass="36658">MVTAQDVAELAGVSRATVSYVMNGSDLISDATKRHVMRAVEKLGYHPNGPARALAGGRTGFIGVAVRIDANTSSVELSPHLTTIISETERRGNNVLLIPGQEGLPGIRRIEKQSMVDGLLVYDIELHEDRLAGLAKLNLPCVLVGTTQDATALPSVDVDYARIGELQVDELLRVGCEEILFLDSKAEDADHFNFSRAFTIEGPAYARSKGVKASASFLEGRHWKGIAEVAQDIDTWHGRKVGIAVRTPAILDLLVATVRAHGLVPGRGLPIVAVCPNAFAQQHPVSITNIDPLAEQCSTVAVNKLYALLDGKASGPVRDVIEPELQRRESTAHPYTATLRA</sequence>
<protein>
    <submittedName>
        <fullName evidence="5">LacI family response repressor</fullName>
    </submittedName>
</protein>
<dbReference type="SUPFAM" id="SSF53822">
    <property type="entry name" value="Periplasmic binding protein-like I"/>
    <property type="match status" value="1"/>
</dbReference>
<dbReference type="PANTHER" id="PTHR30146:SF153">
    <property type="entry name" value="LACTOSE OPERON REPRESSOR"/>
    <property type="match status" value="1"/>
</dbReference>
<dbReference type="AlphaFoldDB" id="A0A087C1J4"/>
<dbReference type="SUPFAM" id="SSF47413">
    <property type="entry name" value="lambda repressor-like DNA-binding domains"/>
    <property type="match status" value="1"/>
</dbReference>
<dbReference type="Pfam" id="PF00356">
    <property type="entry name" value="LacI"/>
    <property type="match status" value="1"/>
</dbReference>
<dbReference type="PANTHER" id="PTHR30146">
    <property type="entry name" value="LACI-RELATED TRANSCRIPTIONAL REPRESSOR"/>
    <property type="match status" value="1"/>
</dbReference>
<feature type="domain" description="HTH lacI-type" evidence="4">
    <location>
        <begin position="2"/>
        <end position="56"/>
    </location>
</feature>
<evidence type="ECO:0000259" key="4">
    <source>
        <dbReference type="PROSITE" id="PS50932"/>
    </source>
</evidence>
<evidence type="ECO:0000256" key="3">
    <source>
        <dbReference type="ARBA" id="ARBA00023163"/>
    </source>
</evidence>
<reference evidence="5 6" key="1">
    <citation type="submission" date="2014-03" db="EMBL/GenBank/DDBJ databases">
        <title>Genomics of Bifidobacteria.</title>
        <authorList>
            <person name="Ventura M."/>
            <person name="Milani C."/>
            <person name="Lugli G.A."/>
        </authorList>
    </citation>
    <scope>NUCLEOTIDE SEQUENCE [LARGE SCALE GENOMIC DNA]</scope>
    <source>
        <strain evidence="5 6">DSM 21395</strain>
    </source>
</reference>
<dbReference type="GO" id="GO:0000976">
    <property type="term" value="F:transcription cis-regulatory region binding"/>
    <property type="evidence" value="ECO:0007669"/>
    <property type="project" value="TreeGrafter"/>
</dbReference>
<dbReference type="InterPro" id="IPR010982">
    <property type="entry name" value="Lambda_DNA-bd_dom_sf"/>
</dbReference>
<dbReference type="GO" id="GO:0003700">
    <property type="term" value="F:DNA-binding transcription factor activity"/>
    <property type="evidence" value="ECO:0007669"/>
    <property type="project" value="TreeGrafter"/>
</dbReference>
<gene>
    <name evidence="5" type="ORF">BMON_1240</name>
</gene>
<evidence type="ECO:0000313" key="6">
    <source>
        <dbReference type="Proteomes" id="UP000029082"/>
    </source>
</evidence>
<proteinExistence type="predicted"/>
<keyword evidence="2" id="KW-0238">DNA-binding</keyword>
<dbReference type="CDD" id="cd01392">
    <property type="entry name" value="HTH_LacI"/>
    <property type="match status" value="1"/>
</dbReference>
<dbReference type="Gene3D" id="3.40.50.2300">
    <property type="match status" value="2"/>
</dbReference>
<dbReference type="InterPro" id="IPR000843">
    <property type="entry name" value="HTH_LacI"/>
</dbReference>
<evidence type="ECO:0000256" key="2">
    <source>
        <dbReference type="ARBA" id="ARBA00023125"/>
    </source>
</evidence>
<organism evidence="5 6">
    <name type="scientific">Bifidobacterium mongoliense DSM 21395</name>
    <dbReference type="NCBI Taxonomy" id="1437603"/>
    <lineage>
        <taxon>Bacteria</taxon>
        <taxon>Bacillati</taxon>
        <taxon>Actinomycetota</taxon>
        <taxon>Actinomycetes</taxon>
        <taxon>Bifidobacteriales</taxon>
        <taxon>Bifidobacteriaceae</taxon>
        <taxon>Bifidobacterium</taxon>
    </lineage>
</organism>
<evidence type="ECO:0000256" key="1">
    <source>
        <dbReference type="ARBA" id="ARBA00023015"/>
    </source>
</evidence>
<dbReference type="Gene3D" id="1.10.260.40">
    <property type="entry name" value="lambda repressor-like DNA-binding domains"/>
    <property type="match status" value="1"/>
</dbReference>
<dbReference type="eggNOG" id="COG1609">
    <property type="taxonomic scope" value="Bacteria"/>
</dbReference>
<comment type="caution">
    <text evidence="5">The sequence shown here is derived from an EMBL/GenBank/DDBJ whole genome shotgun (WGS) entry which is preliminary data.</text>
</comment>